<evidence type="ECO:0000256" key="2">
    <source>
        <dbReference type="ARBA" id="ARBA00023002"/>
    </source>
</evidence>
<dbReference type="PANTHER" id="PTHR43761">
    <property type="entry name" value="D-ISOMER SPECIFIC 2-HYDROXYACID DEHYDROGENASE FAMILY PROTEIN (AFU_ORTHOLOGUE AFUA_1G13630)"/>
    <property type="match status" value="1"/>
</dbReference>
<dbReference type="SUPFAM" id="SSF52283">
    <property type="entry name" value="Formate/glycerate dehydrogenase catalytic domain-like"/>
    <property type="match status" value="1"/>
</dbReference>
<dbReference type="Pfam" id="PF00389">
    <property type="entry name" value="2-Hacid_dh"/>
    <property type="match status" value="1"/>
</dbReference>
<dbReference type="SUPFAM" id="SSF51735">
    <property type="entry name" value="NAD(P)-binding Rossmann-fold domains"/>
    <property type="match status" value="1"/>
</dbReference>
<dbReference type="CDD" id="cd12175">
    <property type="entry name" value="2-Hacid_dh_11"/>
    <property type="match status" value="1"/>
</dbReference>
<dbReference type="OrthoDB" id="117809at2"/>
<gene>
    <name evidence="7" type="ORF">FB388_1601</name>
</gene>
<keyword evidence="3" id="KW-0520">NAD</keyword>
<dbReference type="Gene3D" id="3.40.50.720">
    <property type="entry name" value="NAD(P)-binding Rossmann-like Domain"/>
    <property type="match status" value="2"/>
</dbReference>
<evidence type="ECO:0000313" key="7">
    <source>
        <dbReference type="EMBL" id="TQM44239.1"/>
    </source>
</evidence>
<evidence type="ECO:0000256" key="1">
    <source>
        <dbReference type="ARBA" id="ARBA00005854"/>
    </source>
</evidence>
<dbReference type="InterPro" id="IPR029753">
    <property type="entry name" value="D-isomer_DH_CS"/>
</dbReference>
<evidence type="ECO:0000313" key="8">
    <source>
        <dbReference type="Proteomes" id="UP000319818"/>
    </source>
</evidence>
<organism evidence="7 8">
    <name type="scientific">Pseudonocardia cypriaca</name>
    <dbReference type="NCBI Taxonomy" id="882449"/>
    <lineage>
        <taxon>Bacteria</taxon>
        <taxon>Bacillati</taxon>
        <taxon>Actinomycetota</taxon>
        <taxon>Actinomycetes</taxon>
        <taxon>Pseudonocardiales</taxon>
        <taxon>Pseudonocardiaceae</taxon>
        <taxon>Pseudonocardia</taxon>
    </lineage>
</organism>
<sequence>MTETIACLSPLTEQQVRELAGTDDVKVLVAPDPPAPEAVREVVAGADVVIADMTHRHRLDRDALAAMTRCRLVQQPAVGFDVIDHLAAAELGIPVANAAGFNADAVADWTLMGILNAVRHGARLDREMRAGGWRPSAALRARDMRALTVGIVGMGNIGRQVAARVAGFGSQILYYDVVARDLPGCEPVSFDELLERSDVVTLHLPLDAGSKALIGAPELRRMRPGAILCNASRGPIVDEAALVEALESGHIGGAALDVFEVEPLAADSPLLRMENVFVNPHIAGGSEQARANLMEQTGANVRRVLAGEKPVNVVNGL</sequence>
<keyword evidence="8" id="KW-1185">Reference proteome</keyword>
<accession>A0A543GDT1</accession>
<dbReference type="PANTHER" id="PTHR43761:SF1">
    <property type="entry name" value="D-ISOMER SPECIFIC 2-HYDROXYACID DEHYDROGENASE CATALYTIC DOMAIN-CONTAINING PROTEIN-RELATED"/>
    <property type="match status" value="1"/>
</dbReference>
<evidence type="ECO:0000259" key="5">
    <source>
        <dbReference type="Pfam" id="PF00389"/>
    </source>
</evidence>
<dbReference type="InterPro" id="IPR006140">
    <property type="entry name" value="D-isomer_DH_NAD-bd"/>
</dbReference>
<dbReference type="FunFam" id="3.40.50.720:FF:000203">
    <property type="entry name" value="D-3-phosphoglycerate dehydrogenase (SerA)"/>
    <property type="match status" value="1"/>
</dbReference>
<dbReference type="AlphaFoldDB" id="A0A543GDT1"/>
<evidence type="ECO:0000256" key="3">
    <source>
        <dbReference type="ARBA" id="ARBA00023027"/>
    </source>
</evidence>
<comment type="caution">
    <text evidence="7">The sequence shown here is derived from an EMBL/GenBank/DDBJ whole genome shotgun (WGS) entry which is preliminary data.</text>
</comment>
<dbReference type="Pfam" id="PF02826">
    <property type="entry name" value="2-Hacid_dh_C"/>
    <property type="match status" value="1"/>
</dbReference>
<proteinExistence type="inferred from homology"/>
<dbReference type="InterPro" id="IPR029752">
    <property type="entry name" value="D-isomer_DH_CS1"/>
</dbReference>
<dbReference type="InterPro" id="IPR036291">
    <property type="entry name" value="NAD(P)-bd_dom_sf"/>
</dbReference>
<evidence type="ECO:0000259" key="6">
    <source>
        <dbReference type="Pfam" id="PF02826"/>
    </source>
</evidence>
<protein>
    <submittedName>
        <fullName evidence="7">D-3-phosphoglycerate dehydrogenase</fullName>
    </submittedName>
</protein>
<dbReference type="InterPro" id="IPR050418">
    <property type="entry name" value="D-iso_2-hydroxyacid_DH_PdxB"/>
</dbReference>
<comment type="similarity">
    <text evidence="1 4">Belongs to the D-isomer specific 2-hydroxyacid dehydrogenase family.</text>
</comment>
<evidence type="ECO:0000256" key="4">
    <source>
        <dbReference type="RuleBase" id="RU003719"/>
    </source>
</evidence>
<feature type="domain" description="D-isomer specific 2-hydroxyacid dehydrogenase catalytic" evidence="5">
    <location>
        <begin position="9"/>
        <end position="315"/>
    </location>
</feature>
<feature type="domain" description="D-isomer specific 2-hydroxyacid dehydrogenase NAD-binding" evidence="6">
    <location>
        <begin position="112"/>
        <end position="283"/>
    </location>
</feature>
<reference evidence="7 8" key="1">
    <citation type="submission" date="2019-06" db="EMBL/GenBank/DDBJ databases">
        <title>Sequencing the genomes of 1000 actinobacteria strains.</title>
        <authorList>
            <person name="Klenk H.-P."/>
        </authorList>
    </citation>
    <scope>NUCLEOTIDE SEQUENCE [LARGE SCALE GENOMIC DNA]</scope>
    <source>
        <strain evidence="7 8">DSM 45511</strain>
    </source>
</reference>
<dbReference type="EMBL" id="VFPH01000001">
    <property type="protein sequence ID" value="TQM44239.1"/>
    <property type="molecule type" value="Genomic_DNA"/>
</dbReference>
<dbReference type="Proteomes" id="UP000319818">
    <property type="component" value="Unassembled WGS sequence"/>
</dbReference>
<dbReference type="RefSeq" id="WP_142098976.1">
    <property type="nucleotide sequence ID" value="NZ_VFPH01000001.1"/>
</dbReference>
<dbReference type="PROSITE" id="PS00065">
    <property type="entry name" value="D_2_HYDROXYACID_DH_1"/>
    <property type="match status" value="1"/>
</dbReference>
<name>A0A543GDT1_9PSEU</name>
<keyword evidence="2 4" id="KW-0560">Oxidoreductase</keyword>
<dbReference type="PROSITE" id="PS00670">
    <property type="entry name" value="D_2_HYDROXYACID_DH_2"/>
    <property type="match status" value="1"/>
</dbReference>
<dbReference type="InterPro" id="IPR006139">
    <property type="entry name" value="D-isomer_2_OHA_DH_cat_dom"/>
</dbReference>
<dbReference type="GO" id="GO:0051287">
    <property type="term" value="F:NAD binding"/>
    <property type="evidence" value="ECO:0007669"/>
    <property type="project" value="InterPro"/>
</dbReference>
<dbReference type="GO" id="GO:0016616">
    <property type="term" value="F:oxidoreductase activity, acting on the CH-OH group of donors, NAD or NADP as acceptor"/>
    <property type="evidence" value="ECO:0007669"/>
    <property type="project" value="InterPro"/>
</dbReference>